<keyword evidence="3" id="KW-1185">Reference proteome</keyword>
<evidence type="ECO:0000313" key="3">
    <source>
        <dbReference type="Proteomes" id="UP000515312"/>
    </source>
</evidence>
<reference evidence="2 3" key="1">
    <citation type="submission" date="2020-08" db="EMBL/GenBank/DDBJ databases">
        <title>Edaphobacter telluris sp. nov. and Acidobacterium dinghuensis sp. nov., two acidobacteria isolated from forest soil.</title>
        <authorList>
            <person name="Fu J."/>
            <person name="Qiu L."/>
        </authorList>
    </citation>
    <scope>NUCLEOTIDE SEQUENCE [LARGE SCALE GENOMIC DNA]</scope>
    <source>
        <strain evidence="2">4Y35</strain>
    </source>
</reference>
<accession>A0A7G8BCZ1</accession>
<evidence type="ECO:0008006" key="4">
    <source>
        <dbReference type="Google" id="ProtNLM"/>
    </source>
</evidence>
<organism evidence="2 3">
    <name type="scientific">Alloacidobacterium dinghuense</name>
    <dbReference type="NCBI Taxonomy" id="2763107"/>
    <lineage>
        <taxon>Bacteria</taxon>
        <taxon>Pseudomonadati</taxon>
        <taxon>Acidobacteriota</taxon>
        <taxon>Terriglobia</taxon>
        <taxon>Terriglobales</taxon>
        <taxon>Acidobacteriaceae</taxon>
        <taxon>Alloacidobacterium</taxon>
    </lineage>
</organism>
<sequence length="507" mass="56380">MAKHLVLVLAAAVGVCPGQTPTSATVPKATPQDAHISPAQAKELFNSVGVILKFASDDSKLAIKHDVKRKLTTREAVEKYLVEKMNDDKDAKRMERSEIVLKKFGLLDRDFQLRPFLLQLLKEQIEAYYDSKTKTVNLLDWATPDTQKPVLAHELTHALQDQHVDLDKWEEGTSDDLSRNVKQDNEHIQTDERDTAREAVLEGQAMAVYLDYALAPSGKSLLTAPDVVDNLADSSDTSDSPVLARAPLVLKESLLFPYQDGLKFEQIVLKDEGQAGAFAGVLDRPPDSSYEIMNPRAYMRKRQVPVLQMPDVHPLLDADYEPYDVGVMGQLDVRMLTELFGGQEMSSALTPAWDGGIYYAVQSKKAKTDAEKDSTTSVALFYLSQWKTPQAAQAFTKMYADELGKKYSNVTRDTNDEADKTEQIYNTSEGPVVLTTQDRMVFVSESFDLTTARKLAFLVTGAQQNDEANQAARFRVRPLKGDHSAELNAGMVHFFSTCGVMRAALPH</sequence>
<protein>
    <recommendedName>
        <fullName evidence="4">DUF4157 domain-containing protein</fullName>
    </recommendedName>
</protein>
<proteinExistence type="predicted"/>
<dbReference type="Proteomes" id="UP000515312">
    <property type="component" value="Chromosome"/>
</dbReference>
<dbReference type="RefSeq" id="WP_186740287.1">
    <property type="nucleotide sequence ID" value="NZ_CP060394.1"/>
</dbReference>
<evidence type="ECO:0000313" key="2">
    <source>
        <dbReference type="EMBL" id="QNI30411.1"/>
    </source>
</evidence>
<dbReference type="EMBL" id="CP060394">
    <property type="protein sequence ID" value="QNI30411.1"/>
    <property type="molecule type" value="Genomic_DNA"/>
</dbReference>
<name>A0A7G8BCZ1_9BACT</name>
<gene>
    <name evidence="2" type="ORF">H7849_14695</name>
</gene>
<dbReference type="AlphaFoldDB" id="A0A7G8BCZ1"/>
<feature type="region of interest" description="Disordered" evidence="1">
    <location>
        <begin position="173"/>
        <end position="194"/>
    </location>
</feature>
<dbReference type="KEGG" id="adin:H7849_14695"/>
<evidence type="ECO:0000256" key="1">
    <source>
        <dbReference type="SAM" id="MobiDB-lite"/>
    </source>
</evidence>